<dbReference type="Gene3D" id="3.40.50.11270">
    <property type="match status" value="1"/>
</dbReference>
<feature type="binding site" evidence="5">
    <location>
        <position position="12"/>
    </location>
    <ligand>
        <name>[4Fe-4S] cluster</name>
        <dbReference type="ChEBI" id="CHEBI:49883"/>
    </ligand>
</feature>
<feature type="active site" description="Proton donor" evidence="5">
    <location>
        <position position="125"/>
    </location>
</feature>
<feature type="binding site" evidence="5">
    <location>
        <position position="95"/>
    </location>
    <ligand>
        <name>[4Fe-4S] cluster</name>
        <dbReference type="ChEBI" id="CHEBI:49883"/>
    </ligand>
</feature>
<feature type="binding site" evidence="5">
    <location>
        <position position="162"/>
    </location>
    <ligand>
        <name>(2E)-4-hydroxy-3-methylbut-2-enyl diphosphate</name>
        <dbReference type="ChEBI" id="CHEBI:128753"/>
    </ligand>
</feature>
<feature type="binding site" evidence="5">
    <location>
        <position position="123"/>
    </location>
    <ligand>
        <name>(2E)-4-hydroxy-3-methylbut-2-enyl diphosphate</name>
        <dbReference type="ChEBI" id="CHEBI:128753"/>
    </ligand>
</feature>
<comment type="catalytic activity">
    <reaction evidence="5">
        <text>dimethylallyl diphosphate + 2 oxidized [2Fe-2S]-[ferredoxin] + H2O = (2E)-4-hydroxy-3-methylbut-2-enyl diphosphate + 2 reduced [2Fe-2S]-[ferredoxin] + 2 H(+)</text>
        <dbReference type="Rhea" id="RHEA:24825"/>
        <dbReference type="Rhea" id="RHEA-COMP:10000"/>
        <dbReference type="Rhea" id="RHEA-COMP:10001"/>
        <dbReference type="ChEBI" id="CHEBI:15377"/>
        <dbReference type="ChEBI" id="CHEBI:15378"/>
        <dbReference type="ChEBI" id="CHEBI:33737"/>
        <dbReference type="ChEBI" id="CHEBI:33738"/>
        <dbReference type="ChEBI" id="CHEBI:57623"/>
        <dbReference type="ChEBI" id="CHEBI:128753"/>
        <dbReference type="EC" id="1.17.7.4"/>
    </reaction>
</comment>
<keyword evidence="4 5" id="KW-0411">Iron-sulfur</keyword>
<evidence type="ECO:0000313" key="7">
    <source>
        <dbReference type="Proteomes" id="UP000230821"/>
    </source>
</evidence>
<reference evidence="6 7" key="1">
    <citation type="submission" date="2017-10" db="EMBL/GenBank/DDBJ databases">
        <title>Novel microbial diversity and functional potential in the marine mammal oral microbiome.</title>
        <authorList>
            <person name="Dudek N.K."/>
            <person name="Sun C.L."/>
            <person name="Burstein D."/>
            <person name="Kantor R.S."/>
            <person name="Aliaga Goltsman D.S."/>
            <person name="Bik E.M."/>
            <person name="Thomas B.C."/>
            <person name="Banfield J.F."/>
            <person name="Relman D.A."/>
        </authorList>
    </citation>
    <scope>NUCLEOTIDE SEQUENCE [LARGE SCALE GENOMIC DNA]</scope>
    <source>
        <strain evidence="6">DOLJORAL78_47_16</strain>
    </source>
</reference>
<evidence type="ECO:0000256" key="2">
    <source>
        <dbReference type="ARBA" id="ARBA00022723"/>
    </source>
</evidence>
<comment type="caution">
    <text evidence="5">Lacks conserved residue(s) required for the propagation of feature annotation.</text>
</comment>
<feature type="binding site" evidence="5">
    <location>
        <position position="190"/>
    </location>
    <ligand>
        <name>[4Fe-4S] cluster</name>
        <dbReference type="ChEBI" id="CHEBI:49883"/>
    </ligand>
</feature>
<dbReference type="HAMAP" id="MF_00191">
    <property type="entry name" value="IspH"/>
    <property type="match status" value="1"/>
</dbReference>
<feature type="binding site" evidence="5">
    <location>
        <position position="73"/>
    </location>
    <ligand>
        <name>dimethylallyl diphosphate</name>
        <dbReference type="ChEBI" id="CHEBI:57623"/>
    </ligand>
</feature>
<feature type="binding site" evidence="5">
    <location>
        <position position="73"/>
    </location>
    <ligand>
        <name>isopentenyl diphosphate</name>
        <dbReference type="ChEBI" id="CHEBI:128769"/>
    </ligand>
</feature>
<evidence type="ECO:0000313" key="6">
    <source>
        <dbReference type="EMBL" id="PIE34595.1"/>
    </source>
</evidence>
<feature type="binding site" evidence="5">
    <location>
        <position position="218"/>
    </location>
    <ligand>
        <name>(2E)-4-hydroxy-3-methylbut-2-enyl diphosphate</name>
        <dbReference type="ChEBI" id="CHEBI:128753"/>
    </ligand>
</feature>
<dbReference type="GO" id="GO:0051745">
    <property type="term" value="F:4-hydroxy-3-methylbut-2-enyl diphosphate reductase activity"/>
    <property type="evidence" value="ECO:0007669"/>
    <property type="project" value="UniProtKB-UniRule"/>
</dbReference>
<dbReference type="GO" id="GO:0050992">
    <property type="term" value="P:dimethylallyl diphosphate biosynthetic process"/>
    <property type="evidence" value="ECO:0007669"/>
    <property type="project" value="UniProtKB-UniRule"/>
</dbReference>
<evidence type="ECO:0000256" key="3">
    <source>
        <dbReference type="ARBA" id="ARBA00023004"/>
    </source>
</evidence>
<dbReference type="InterPro" id="IPR003451">
    <property type="entry name" value="LytB/IspH"/>
</dbReference>
<evidence type="ECO:0000256" key="4">
    <source>
        <dbReference type="ARBA" id="ARBA00023014"/>
    </source>
</evidence>
<keyword evidence="5" id="KW-0414">Isoprene biosynthesis</keyword>
<feature type="binding site" evidence="5">
    <location>
        <position position="73"/>
    </location>
    <ligand>
        <name>(2E)-4-hydroxy-3-methylbut-2-enyl diphosphate</name>
        <dbReference type="ChEBI" id="CHEBI:128753"/>
    </ligand>
</feature>
<dbReference type="AlphaFoldDB" id="A0A2G6KG37"/>
<dbReference type="Pfam" id="PF02401">
    <property type="entry name" value="LYTB"/>
    <property type="match status" value="1"/>
</dbReference>
<dbReference type="Proteomes" id="UP000230821">
    <property type="component" value="Unassembled WGS sequence"/>
</dbReference>
<keyword evidence="5" id="KW-0560">Oxidoreductase</keyword>
<dbReference type="GO" id="GO:0019288">
    <property type="term" value="P:isopentenyl diphosphate biosynthetic process, methylerythritol 4-phosphate pathway"/>
    <property type="evidence" value="ECO:0007669"/>
    <property type="project" value="UniProtKB-UniRule"/>
</dbReference>
<feature type="binding site" evidence="5">
    <location>
        <position position="123"/>
    </location>
    <ligand>
        <name>isopentenyl diphosphate</name>
        <dbReference type="ChEBI" id="CHEBI:128769"/>
    </ligand>
</feature>
<dbReference type="PANTHER" id="PTHR30426">
    <property type="entry name" value="4-HYDROXY-3-METHYLBUT-2-ENYL DIPHOSPHATE REDUCTASE"/>
    <property type="match status" value="1"/>
</dbReference>
<comment type="function">
    <text evidence="5">Catalyzes the conversion of 1-hydroxy-2-methyl-2-(E)-butenyl 4-diphosphate (HMBPP) into a mixture of isopentenyl diphosphate (IPP) and dimethylallyl diphosphate (DMAPP). Acts in the terminal step of the DOXP/MEP pathway for isoprenoid precursor biosynthesis.</text>
</comment>
<comment type="caution">
    <text evidence="6">The sequence shown here is derived from an EMBL/GenBank/DDBJ whole genome shotgun (WGS) entry which is preliminary data.</text>
</comment>
<feature type="binding site" evidence="5">
    <location>
        <position position="218"/>
    </location>
    <ligand>
        <name>dimethylallyl diphosphate</name>
        <dbReference type="ChEBI" id="CHEBI:57623"/>
    </ligand>
</feature>
<comment type="similarity">
    <text evidence="5">Belongs to the IspH family.</text>
</comment>
<feature type="binding site" evidence="5">
    <location>
        <position position="218"/>
    </location>
    <ligand>
        <name>isopentenyl diphosphate</name>
        <dbReference type="ChEBI" id="CHEBI:128769"/>
    </ligand>
</feature>
<comment type="pathway">
    <text evidence="5">Isoprenoid biosynthesis; isopentenyl diphosphate biosynthesis via DXP pathway; isopentenyl diphosphate from 1-deoxy-D-xylulose 5-phosphate: step 6/6.</text>
</comment>
<dbReference type="GO" id="GO:0046872">
    <property type="term" value="F:metal ion binding"/>
    <property type="evidence" value="ECO:0007669"/>
    <property type="project" value="UniProtKB-KW"/>
</dbReference>
<comment type="catalytic activity">
    <reaction evidence="5">
        <text>isopentenyl diphosphate + 2 oxidized [2Fe-2S]-[ferredoxin] + H2O = (2E)-4-hydroxy-3-methylbut-2-enyl diphosphate + 2 reduced [2Fe-2S]-[ferredoxin] + 2 H(+)</text>
        <dbReference type="Rhea" id="RHEA:24488"/>
        <dbReference type="Rhea" id="RHEA-COMP:10000"/>
        <dbReference type="Rhea" id="RHEA-COMP:10001"/>
        <dbReference type="ChEBI" id="CHEBI:15377"/>
        <dbReference type="ChEBI" id="CHEBI:15378"/>
        <dbReference type="ChEBI" id="CHEBI:33737"/>
        <dbReference type="ChEBI" id="CHEBI:33738"/>
        <dbReference type="ChEBI" id="CHEBI:128753"/>
        <dbReference type="ChEBI" id="CHEBI:128769"/>
        <dbReference type="EC" id="1.17.7.4"/>
    </reaction>
</comment>
<protein>
    <recommendedName>
        <fullName evidence="5">4-hydroxy-3-methylbut-2-enyl diphosphate reductase</fullName>
        <shortName evidence="5">HMBPP reductase</shortName>
        <ecNumber evidence="5">1.17.7.4</ecNumber>
    </recommendedName>
</protein>
<evidence type="ECO:0000256" key="1">
    <source>
        <dbReference type="ARBA" id="ARBA00022485"/>
    </source>
</evidence>
<feature type="binding site" evidence="5">
    <location>
        <position position="41"/>
    </location>
    <ligand>
        <name>(2E)-4-hydroxy-3-methylbut-2-enyl diphosphate</name>
        <dbReference type="ChEBI" id="CHEBI:128753"/>
    </ligand>
</feature>
<organism evidence="6 7">
    <name type="scientific">candidate division KSB3 bacterium</name>
    <dbReference type="NCBI Taxonomy" id="2044937"/>
    <lineage>
        <taxon>Bacteria</taxon>
        <taxon>candidate division KSB3</taxon>
    </lineage>
</organism>
<proteinExistence type="inferred from homology"/>
<keyword evidence="1 5" id="KW-0004">4Fe-4S</keyword>
<feature type="binding site" evidence="5">
    <location>
        <position position="41"/>
    </location>
    <ligand>
        <name>dimethylallyl diphosphate</name>
        <dbReference type="ChEBI" id="CHEBI:57623"/>
    </ligand>
</feature>
<keyword evidence="3 5" id="KW-0408">Iron</keyword>
<dbReference type="CDD" id="cd13944">
    <property type="entry name" value="lytB_ispH"/>
    <property type="match status" value="1"/>
</dbReference>
<dbReference type="UniPathway" id="UPA00056">
    <property type="reaction ID" value="UER00097"/>
</dbReference>
<feature type="binding site" evidence="5">
    <location>
        <position position="220"/>
    </location>
    <ligand>
        <name>isopentenyl diphosphate</name>
        <dbReference type="ChEBI" id="CHEBI:128769"/>
    </ligand>
</feature>
<keyword evidence="2 5" id="KW-0479">Metal-binding</keyword>
<comment type="cofactor">
    <cofactor evidence="5">
        <name>[4Fe-4S] cluster</name>
        <dbReference type="ChEBI" id="CHEBI:49883"/>
    </cofactor>
    <text evidence="5">Binds 1 [4Fe-4S] cluster per subunit.</text>
</comment>
<accession>A0A2G6KG37</accession>
<dbReference type="GO" id="GO:0016114">
    <property type="term" value="P:terpenoid biosynthetic process"/>
    <property type="evidence" value="ECO:0007669"/>
    <property type="project" value="UniProtKB-UniRule"/>
</dbReference>
<comment type="pathway">
    <text evidence="5">Isoprenoid biosynthesis; dimethylallyl diphosphate biosynthesis; dimethylallyl diphosphate from (2E)-4-hydroxy-3-methylbutenyl diphosphate: step 1/1.</text>
</comment>
<feature type="binding site" evidence="5">
    <location>
        <position position="262"/>
    </location>
    <ligand>
        <name>isopentenyl diphosphate</name>
        <dbReference type="ChEBI" id="CHEBI:128769"/>
    </ligand>
</feature>
<dbReference type="UniPathway" id="UPA00059">
    <property type="reaction ID" value="UER00105"/>
</dbReference>
<feature type="binding site" evidence="5">
    <location>
        <position position="220"/>
    </location>
    <ligand>
        <name>(2E)-4-hydroxy-3-methylbut-2-enyl diphosphate</name>
        <dbReference type="ChEBI" id="CHEBI:128753"/>
    </ligand>
</feature>
<sequence length="285" mass="31328">MQIHLANSAGFCSGVKRAVRLALETARQNDIPVYMLGDIVHNEHVVQELDRAGIQVVSSLEQIESGVLLIRAHGAVPDIYKSAQHKGLKIIDATCPLVLEIHKFARQLDEEGYRVVVIGDHGHDEVIGIAGQAASSTIVASSEEAEQALQKRASRIGVVVQSTQDITNVQKILAVLASKCRELKFFNTICAPTTKHQQEIRELPRTHDIIIIIGSYTSANTCRMTSIAKALNARTYQVESANDVRPEWFERTDSVGVSAGASTPDAVIQQVMKRIWEIDGEDYHT</sequence>
<gene>
    <name evidence="5 6" type="primary">ispH</name>
    <name evidence="6" type="ORF">CSA56_07335</name>
</gene>
<feature type="binding site" evidence="5">
    <location>
        <position position="123"/>
    </location>
    <ligand>
        <name>dimethylallyl diphosphate</name>
        <dbReference type="ChEBI" id="CHEBI:57623"/>
    </ligand>
</feature>
<dbReference type="EMBL" id="PDSK01000082">
    <property type="protein sequence ID" value="PIE34595.1"/>
    <property type="molecule type" value="Genomic_DNA"/>
</dbReference>
<dbReference type="GO" id="GO:0051539">
    <property type="term" value="F:4 iron, 4 sulfur cluster binding"/>
    <property type="evidence" value="ECO:0007669"/>
    <property type="project" value="UniProtKB-UniRule"/>
</dbReference>
<dbReference type="Gene3D" id="3.40.1010.20">
    <property type="entry name" value="4-hydroxy-3-methylbut-2-enyl diphosphate reductase, catalytic domain"/>
    <property type="match status" value="2"/>
</dbReference>
<name>A0A2G6KG37_9BACT</name>
<feature type="binding site" evidence="5">
    <location>
        <position position="220"/>
    </location>
    <ligand>
        <name>dimethylallyl diphosphate</name>
        <dbReference type="ChEBI" id="CHEBI:57623"/>
    </ligand>
</feature>
<dbReference type="PANTHER" id="PTHR30426:SF0">
    <property type="entry name" value="4-HYDROXY-3-METHYLBUT-2-ENYL DIPHOSPHATE REDUCTASE"/>
    <property type="match status" value="1"/>
</dbReference>
<feature type="binding site" evidence="5">
    <location>
        <position position="41"/>
    </location>
    <ligand>
        <name>isopentenyl diphosphate</name>
        <dbReference type="ChEBI" id="CHEBI:128769"/>
    </ligand>
</feature>
<feature type="binding site" evidence="5">
    <location>
        <position position="262"/>
    </location>
    <ligand>
        <name>dimethylallyl diphosphate</name>
        <dbReference type="ChEBI" id="CHEBI:57623"/>
    </ligand>
</feature>
<dbReference type="NCBIfam" id="TIGR00216">
    <property type="entry name" value="ispH_lytB"/>
    <property type="match status" value="1"/>
</dbReference>
<dbReference type="EC" id="1.17.7.4" evidence="5"/>
<feature type="binding site" evidence="5">
    <location>
        <position position="262"/>
    </location>
    <ligand>
        <name>(2E)-4-hydroxy-3-methylbut-2-enyl diphosphate</name>
        <dbReference type="ChEBI" id="CHEBI:128753"/>
    </ligand>
</feature>
<evidence type="ECO:0000256" key="5">
    <source>
        <dbReference type="HAMAP-Rule" id="MF_00191"/>
    </source>
</evidence>